<evidence type="ECO:0000256" key="4">
    <source>
        <dbReference type="ARBA" id="ARBA00022692"/>
    </source>
</evidence>
<feature type="transmembrane region" description="Helical" evidence="7">
    <location>
        <begin position="179"/>
        <end position="200"/>
    </location>
</feature>
<protein>
    <submittedName>
        <fullName evidence="9">DMT superfamily drug metabolite transporter</fullName>
    </submittedName>
</protein>
<dbReference type="Proteomes" id="UP000051445">
    <property type="component" value="Unassembled WGS sequence"/>
</dbReference>
<evidence type="ECO:0000313" key="10">
    <source>
        <dbReference type="Proteomes" id="UP000051445"/>
    </source>
</evidence>
<comment type="caution">
    <text evidence="9">The sequence shown here is derived from an EMBL/GenBank/DDBJ whole genome shotgun (WGS) entry which is preliminary data.</text>
</comment>
<feature type="transmembrane region" description="Helical" evidence="7">
    <location>
        <begin position="122"/>
        <end position="140"/>
    </location>
</feature>
<keyword evidence="10" id="KW-1185">Reference proteome</keyword>
<reference evidence="9 10" key="1">
    <citation type="journal article" date="2015" name="Genome Announc.">
        <title>Expanding the biotechnology potential of lactobacilli through comparative genomics of 213 strains and associated genera.</title>
        <authorList>
            <person name="Sun Z."/>
            <person name="Harris H.M."/>
            <person name="McCann A."/>
            <person name="Guo C."/>
            <person name="Argimon S."/>
            <person name="Zhang W."/>
            <person name="Yang X."/>
            <person name="Jeffery I.B."/>
            <person name="Cooney J.C."/>
            <person name="Kagawa T.F."/>
            <person name="Liu W."/>
            <person name="Song Y."/>
            <person name="Salvetti E."/>
            <person name="Wrobel A."/>
            <person name="Rasinkangas P."/>
            <person name="Parkhill J."/>
            <person name="Rea M.C."/>
            <person name="O'Sullivan O."/>
            <person name="Ritari J."/>
            <person name="Douillard F.P."/>
            <person name="Paul Ross R."/>
            <person name="Yang R."/>
            <person name="Briner A.E."/>
            <person name="Felis G.E."/>
            <person name="de Vos W.M."/>
            <person name="Barrangou R."/>
            <person name="Klaenhammer T.R."/>
            <person name="Caufield P.W."/>
            <person name="Cui Y."/>
            <person name="Zhang H."/>
            <person name="O'Toole P.W."/>
        </authorList>
    </citation>
    <scope>NUCLEOTIDE SEQUENCE [LARGE SCALE GENOMIC DNA]</scope>
    <source>
        <strain evidence="9 10">DSM 13145</strain>
    </source>
</reference>
<organism evidence="9 10">
    <name type="scientific">Limosilactobacillus frumenti DSM 13145</name>
    <dbReference type="NCBI Taxonomy" id="1423746"/>
    <lineage>
        <taxon>Bacteria</taxon>
        <taxon>Bacillati</taxon>
        <taxon>Bacillota</taxon>
        <taxon>Bacilli</taxon>
        <taxon>Lactobacillales</taxon>
        <taxon>Lactobacillaceae</taxon>
        <taxon>Limosilactobacillus</taxon>
    </lineage>
</organism>
<proteinExistence type="inferred from homology"/>
<gene>
    <name evidence="9" type="ORF">FD27_GL000263</name>
</gene>
<feature type="transmembrane region" description="Helical" evidence="7">
    <location>
        <begin position="97"/>
        <end position="115"/>
    </location>
</feature>
<keyword evidence="3" id="KW-1003">Cell membrane</keyword>
<comment type="subcellular location">
    <subcellularLocation>
        <location evidence="1">Cell membrane</location>
        <topology evidence="1">Multi-pass membrane protein</topology>
    </subcellularLocation>
</comment>
<dbReference type="PATRIC" id="fig|1423746.3.peg.270"/>
<accession>A0A0R1P681</accession>
<feature type="domain" description="EamA" evidence="8">
    <location>
        <begin position="149"/>
        <end position="283"/>
    </location>
</feature>
<dbReference type="STRING" id="1423746.FD27_GL000263"/>
<feature type="transmembrane region" description="Helical" evidence="7">
    <location>
        <begin position="152"/>
        <end position="172"/>
    </location>
</feature>
<name>A0A0R1P681_9LACO</name>
<comment type="similarity">
    <text evidence="2">Belongs to the EamA transporter family.</text>
</comment>
<dbReference type="AlphaFoldDB" id="A0A0R1P681"/>
<keyword evidence="6 7" id="KW-0472">Membrane</keyword>
<evidence type="ECO:0000259" key="8">
    <source>
        <dbReference type="Pfam" id="PF00892"/>
    </source>
</evidence>
<dbReference type="SUPFAM" id="SSF103481">
    <property type="entry name" value="Multidrug resistance efflux transporter EmrE"/>
    <property type="match status" value="2"/>
</dbReference>
<dbReference type="PANTHER" id="PTHR42920:SF5">
    <property type="entry name" value="EAMA DOMAIN-CONTAINING PROTEIN"/>
    <property type="match status" value="1"/>
</dbReference>
<feature type="transmembrane region" description="Helical" evidence="7">
    <location>
        <begin position="7"/>
        <end position="25"/>
    </location>
</feature>
<feature type="domain" description="EamA" evidence="8">
    <location>
        <begin position="9"/>
        <end position="138"/>
    </location>
</feature>
<dbReference type="PANTHER" id="PTHR42920">
    <property type="entry name" value="OS03G0707200 PROTEIN-RELATED"/>
    <property type="match status" value="1"/>
</dbReference>
<evidence type="ECO:0000256" key="2">
    <source>
        <dbReference type="ARBA" id="ARBA00007362"/>
    </source>
</evidence>
<evidence type="ECO:0000256" key="1">
    <source>
        <dbReference type="ARBA" id="ARBA00004651"/>
    </source>
</evidence>
<evidence type="ECO:0000256" key="6">
    <source>
        <dbReference type="ARBA" id="ARBA00023136"/>
    </source>
</evidence>
<evidence type="ECO:0000313" key="9">
    <source>
        <dbReference type="EMBL" id="KRL27990.1"/>
    </source>
</evidence>
<evidence type="ECO:0000256" key="5">
    <source>
        <dbReference type="ARBA" id="ARBA00022989"/>
    </source>
</evidence>
<evidence type="ECO:0000256" key="3">
    <source>
        <dbReference type="ARBA" id="ARBA00022475"/>
    </source>
</evidence>
<feature type="transmembrane region" description="Helical" evidence="7">
    <location>
        <begin position="212"/>
        <end position="231"/>
    </location>
</feature>
<dbReference type="InterPro" id="IPR000620">
    <property type="entry name" value="EamA_dom"/>
</dbReference>
<feature type="transmembrane region" description="Helical" evidence="7">
    <location>
        <begin position="37"/>
        <end position="55"/>
    </location>
</feature>
<sequence length="290" mass="32043">MKLSRQGANLTLFIVTAMWGSSYIFNKMVVQAGMQPATINAVRGVMCLLTGLLIFHRQLRHMTSYDLRVGLMVGVVNFCGFFLRTAGLQTTTPGKSAFLTVTYVVFTPLVMWLFWHERPQRQIWIAVPLSLLGMAILTGVTSTSFTLLTGDWLTLLSAVCWSFQIIIFAKYASHASSPWVIITLIGFVQVILGTPLALLFEGPSFGHIDWWAALWPLAIVAIVITFIARSLQLVAQKFTDPTTASLILMTESFFATVFSVLFGFEKLTSTLAIGGALILLANVILQLKQK</sequence>
<feature type="transmembrane region" description="Helical" evidence="7">
    <location>
        <begin position="270"/>
        <end position="287"/>
    </location>
</feature>
<feature type="transmembrane region" description="Helical" evidence="7">
    <location>
        <begin position="243"/>
        <end position="264"/>
    </location>
</feature>
<dbReference type="OrthoDB" id="9804865at2"/>
<dbReference type="EMBL" id="AZER01000013">
    <property type="protein sequence ID" value="KRL27990.1"/>
    <property type="molecule type" value="Genomic_DNA"/>
</dbReference>
<evidence type="ECO:0000256" key="7">
    <source>
        <dbReference type="SAM" id="Phobius"/>
    </source>
</evidence>
<keyword evidence="5 7" id="KW-1133">Transmembrane helix</keyword>
<dbReference type="Pfam" id="PF00892">
    <property type="entry name" value="EamA"/>
    <property type="match status" value="2"/>
</dbReference>
<dbReference type="RefSeq" id="WP_057748996.1">
    <property type="nucleotide sequence ID" value="NZ_AZER01000013.1"/>
</dbReference>
<dbReference type="GO" id="GO:0005886">
    <property type="term" value="C:plasma membrane"/>
    <property type="evidence" value="ECO:0007669"/>
    <property type="project" value="UniProtKB-SubCell"/>
</dbReference>
<keyword evidence="4 7" id="KW-0812">Transmembrane</keyword>
<dbReference type="InterPro" id="IPR051258">
    <property type="entry name" value="Diverse_Substrate_Transporter"/>
</dbReference>
<feature type="transmembrane region" description="Helical" evidence="7">
    <location>
        <begin position="67"/>
        <end position="85"/>
    </location>
</feature>
<dbReference type="InterPro" id="IPR037185">
    <property type="entry name" value="EmrE-like"/>
</dbReference>